<comment type="similarity">
    <text evidence="1">Belongs to the phospholipase B-like family.</text>
</comment>
<dbReference type="InterPro" id="IPR043040">
    <property type="entry name" value="PLipase_B-like_dom1"/>
</dbReference>
<evidence type="ECO:0000313" key="8">
    <source>
        <dbReference type="Proteomes" id="UP001187343"/>
    </source>
</evidence>
<accession>A0AA88PCX0</accession>
<dbReference type="PANTHER" id="PTHR12370:SF1">
    <property type="entry name" value="PHOSPHOLIPASE B-LIKE 1"/>
    <property type="match status" value="1"/>
</dbReference>
<organism evidence="7 8">
    <name type="scientific">Cirrhinus molitorella</name>
    <name type="common">mud carp</name>
    <dbReference type="NCBI Taxonomy" id="172907"/>
    <lineage>
        <taxon>Eukaryota</taxon>
        <taxon>Metazoa</taxon>
        <taxon>Chordata</taxon>
        <taxon>Craniata</taxon>
        <taxon>Vertebrata</taxon>
        <taxon>Euteleostomi</taxon>
        <taxon>Actinopterygii</taxon>
        <taxon>Neopterygii</taxon>
        <taxon>Teleostei</taxon>
        <taxon>Ostariophysi</taxon>
        <taxon>Cypriniformes</taxon>
        <taxon>Cyprinidae</taxon>
        <taxon>Labeoninae</taxon>
        <taxon>Labeonini</taxon>
        <taxon>Cirrhinus</taxon>
    </lineage>
</organism>
<dbReference type="Gene3D" id="3.60.60.20">
    <property type="match status" value="1"/>
</dbReference>
<dbReference type="Pfam" id="PF02214">
    <property type="entry name" value="BTB_2"/>
    <property type="match status" value="1"/>
</dbReference>
<evidence type="ECO:0000256" key="1">
    <source>
        <dbReference type="ARBA" id="ARBA00007835"/>
    </source>
</evidence>
<reference evidence="7" key="1">
    <citation type="submission" date="2023-08" db="EMBL/GenBank/DDBJ databases">
        <title>Chromosome-level Genome Assembly of mud carp (Cirrhinus molitorella).</title>
        <authorList>
            <person name="Liu H."/>
        </authorList>
    </citation>
    <scope>NUCLEOTIDE SEQUENCE</scope>
    <source>
        <strain evidence="7">Prfri</strain>
        <tissue evidence="7">Muscle</tissue>
    </source>
</reference>
<dbReference type="GO" id="GO:0051260">
    <property type="term" value="P:protein homooligomerization"/>
    <property type="evidence" value="ECO:0007669"/>
    <property type="project" value="InterPro"/>
</dbReference>
<gene>
    <name evidence="7" type="ORF">Q8A67_020620</name>
</gene>
<dbReference type="Proteomes" id="UP001187343">
    <property type="component" value="Unassembled WGS sequence"/>
</dbReference>
<dbReference type="InterPro" id="IPR007000">
    <property type="entry name" value="PLipase_B-like"/>
</dbReference>
<dbReference type="InterPro" id="IPR000210">
    <property type="entry name" value="BTB/POZ_dom"/>
</dbReference>
<dbReference type="GO" id="GO:0009395">
    <property type="term" value="P:phospholipid catabolic process"/>
    <property type="evidence" value="ECO:0007669"/>
    <property type="project" value="TreeGrafter"/>
</dbReference>
<keyword evidence="3" id="KW-0378">Hydrolase</keyword>
<dbReference type="PANTHER" id="PTHR12370">
    <property type="entry name" value="PHOSPHOLIPASE B-RELATED"/>
    <property type="match status" value="1"/>
</dbReference>
<dbReference type="Gene3D" id="2.10.70.60">
    <property type="entry name" value="Phospholipase B-like, domain 1"/>
    <property type="match status" value="1"/>
</dbReference>
<keyword evidence="5" id="KW-0443">Lipid metabolism</keyword>
<dbReference type="GO" id="GO:0004620">
    <property type="term" value="F:phospholipase activity"/>
    <property type="evidence" value="ECO:0007669"/>
    <property type="project" value="InterPro"/>
</dbReference>
<name>A0AA88PCX0_9TELE</name>
<sequence>MHRFLRGFILCVLTATSVKAQHVYRATVYWDAVQRSVVLKEDAIEVEGDAFGYFNDSLCVSGWGVLEVQAGYGQSQENDEITYFLAGYLEGYLTASQMINHYYNMYPQMIKDKSVLKPLKCFMSEQDSWTRTQVKLNGKTDPLWHHVGLLVAQMDGLHAGAAYWAKSRQEKPLSMFAVQFLNGIGDLLDLIPVLKRRSNSSSDSFRMPGMSHCSALIKMLPGYENLLLGHSSWYTYAASMRIYKHWDFSLKNKHSGTSKLSFSSYPGILSSLDDFYLLGTGLFVTQTTNNVFNSSLFSLVTPKALLAWQRVRVAHALACTGKQWAQIFSKHNSGTYNNQYMVMDMKRVSLGKQIEDWSLTVVEQIPGLVLYSDQSQALRHGYWASYNIPFHSDIYQLSGYDVMWEKYGEDFSYDLCPRAKIFRRDQGKVTNLDTLKYIMRYNDYRKDPYSKKHPCKSICCRNDLRLRRPHPGGCYDTKVTDYHMAQMFLAEAVNGPPTQNGLPLFSWSRFNRTAHHGLPQTYNFTFISMQPLLFGSRDQAKTDSNLVSASKVHQRASGRDEHIAGYEPINCRAYSTSMILTKSTARRFTAGDRTVSEQHPSRTDSPHTHRTAGTLMATEDKGKTAAPQALPETGSLLATHSNLNNNNNNNNNNKDNEGSEGATTATSTAVESGGAENIIGNGSAVNTTGGNNGKWVRLNVGGTVFLTTRQTLLKEQTSFLYRLCQQQDLHSDTDETGAYVIDRDPTYFGPILNYLRHGKLVYNKELAEEGVLEEAEFYNITPLIKLIKERILERDSKATQQVPPKHVYRVLQCQEEELTQMVSTMSDGWKFEQMVNIGSSYSYGTEDQAEFLCVVSKELHTSGGGLGTEQSHKTKTSDTQEEDGAREEEEEDEEEEGERNATPNEWIRD</sequence>
<dbReference type="InterPro" id="IPR043041">
    <property type="entry name" value="PLipase_B-like_dom2"/>
</dbReference>
<keyword evidence="8" id="KW-1185">Reference proteome</keyword>
<evidence type="ECO:0000256" key="5">
    <source>
        <dbReference type="ARBA" id="ARBA00023098"/>
    </source>
</evidence>
<dbReference type="Gene3D" id="3.30.710.10">
    <property type="entry name" value="Potassium Channel Kv1.1, Chain A"/>
    <property type="match status" value="1"/>
</dbReference>
<dbReference type="SUPFAM" id="SSF54695">
    <property type="entry name" value="POZ domain"/>
    <property type="match status" value="1"/>
</dbReference>
<dbReference type="FunFam" id="3.30.710.10:FF:000005">
    <property type="entry name" value="Potassium channel tetramerization domain-containing 17"/>
    <property type="match status" value="1"/>
</dbReference>
<dbReference type="CDD" id="cd18391">
    <property type="entry name" value="BTB_POZ_KCTD17"/>
    <property type="match status" value="1"/>
</dbReference>
<dbReference type="InterPro" id="IPR003131">
    <property type="entry name" value="T1-type_BTB"/>
</dbReference>
<evidence type="ECO:0000313" key="7">
    <source>
        <dbReference type="EMBL" id="KAK2876524.1"/>
    </source>
</evidence>
<dbReference type="FunFam" id="3.30.70.2000:FF:000001">
    <property type="entry name" value="Potassium channel tetramerization domain-containing 17"/>
    <property type="match status" value="1"/>
</dbReference>
<keyword evidence="2" id="KW-0732">Signal</keyword>
<dbReference type="Pfam" id="PF04916">
    <property type="entry name" value="Phospholip_B"/>
    <property type="match status" value="1"/>
</dbReference>
<keyword evidence="4" id="KW-0442">Lipid degradation</keyword>
<keyword evidence="6" id="KW-0325">Glycoprotein</keyword>
<proteinExistence type="inferred from homology"/>
<dbReference type="InterPro" id="IPR043042">
    <property type="entry name" value="PLipase_B-like_dom3"/>
</dbReference>
<evidence type="ECO:0000256" key="3">
    <source>
        <dbReference type="ARBA" id="ARBA00022801"/>
    </source>
</evidence>
<evidence type="ECO:0000256" key="4">
    <source>
        <dbReference type="ARBA" id="ARBA00022963"/>
    </source>
</evidence>
<protein>
    <submittedName>
        <fullName evidence="7">Uncharacterized protein</fullName>
    </submittedName>
</protein>
<dbReference type="Gene3D" id="1.10.439.20">
    <property type="entry name" value="Phospholipase B-like, domain 2"/>
    <property type="match status" value="1"/>
</dbReference>
<evidence type="ECO:0000256" key="2">
    <source>
        <dbReference type="ARBA" id="ARBA00022729"/>
    </source>
</evidence>
<dbReference type="Gene3D" id="6.10.140.750">
    <property type="match status" value="1"/>
</dbReference>
<dbReference type="AlphaFoldDB" id="A0AA88PCX0"/>
<dbReference type="SMART" id="SM00225">
    <property type="entry name" value="BTB"/>
    <property type="match status" value="1"/>
</dbReference>
<evidence type="ECO:0000256" key="6">
    <source>
        <dbReference type="ARBA" id="ARBA00023180"/>
    </source>
</evidence>
<dbReference type="GO" id="GO:0005576">
    <property type="term" value="C:extracellular region"/>
    <property type="evidence" value="ECO:0007669"/>
    <property type="project" value="TreeGrafter"/>
</dbReference>
<dbReference type="EMBL" id="JAUYZG010000020">
    <property type="protein sequence ID" value="KAK2876524.1"/>
    <property type="molecule type" value="Genomic_DNA"/>
</dbReference>
<dbReference type="Gene3D" id="3.30.70.2000">
    <property type="match status" value="1"/>
</dbReference>
<dbReference type="InterPro" id="IPR011333">
    <property type="entry name" value="SKP1/BTB/POZ_sf"/>
</dbReference>
<comment type="caution">
    <text evidence="7">The sequence shown here is derived from an EMBL/GenBank/DDBJ whole genome shotgun (WGS) entry which is preliminary data.</text>
</comment>